<evidence type="ECO:0000256" key="1">
    <source>
        <dbReference type="SAM" id="Phobius"/>
    </source>
</evidence>
<dbReference type="Proteomes" id="UP000242715">
    <property type="component" value="Unassembled WGS sequence"/>
</dbReference>
<accession>A0A2Z6MQS9</accession>
<dbReference type="OrthoDB" id="768362at2759"/>
<keyword evidence="1" id="KW-0812">Transmembrane</keyword>
<gene>
    <name evidence="2" type="ORF">TSUD_325350</name>
</gene>
<reference evidence="3" key="1">
    <citation type="journal article" date="2017" name="Front. Plant Sci.">
        <title>Climate Clever Clovers: New Paradigm to Reduce the Environmental Footprint of Ruminants by Breeding Low Methanogenic Forages Utilizing Haplotype Variation.</title>
        <authorList>
            <person name="Kaur P."/>
            <person name="Appels R."/>
            <person name="Bayer P.E."/>
            <person name="Keeble-Gagnere G."/>
            <person name="Wang J."/>
            <person name="Hirakawa H."/>
            <person name="Shirasawa K."/>
            <person name="Vercoe P."/>
            <person name="Stefanova K."/>
            <person name="Durmic Z."/>
            <person name="Nichols P."/>
            <person name="Revell C."/>
            <person name="Isobe S.N."/>
            <person name="Edwards D."/>
            <person name="Erskine W."/>
        </authorList>
    </citation>
    <scope>NUCLEOTIDE SEQUENCE [LARGE SCALE GENOMIC DNA]</scope>
    <source>
        <strain evidence="3">cv. Daliak</strain>
    </source>
</reference>
<evidence type="ECO:0000313" key="3">
    <source>
        <dbReference type="Proteomes" id="UP000242715"/>
    </source>
</evidence>
<keyword evidence="3" id="KW-1185">Reference proteome</keyword>
<dbReference type="AlphaFoldDB" id="A0A2Z6MQS9"/>
<dbReference type="EMBL" id="DF973187">
    <property type="protein sequence ID" value="GAU18545.1"/>
    <property type="molecule type" value="Genomic_DNA"/>
</dbReference>
<evidence type="ECO:0000313" key="2">
    <source>
        <dbReference type="EMBL" id="GAU18545.1"/>
    </source>
</evidence>
<proteinExistence type="predicted"/>
<sequence length="59" mass="6416">MATMYTVLGGTLLNIGVNLSSQGNQAFANGSFVGAGILFTLFLRSMQRVNKLDKFEKML</sequence>
<name>A0A2Z6MQS9_TRISU</name>
<protein>
    <submittedName>
        <fullName evidence="2">Uncharacterized protein</fullName>
    </submittedName>
</protein>
<organism evidence="2 3">
    <name type="scientific">Trifolium subterraneum</name>
    <name type="common">Subterranean clover</name>
    <dbReference type="NCBI Taxonomy" id="3900"/>
    <lineage>
        <taxon>Eukaryota</taxon>
        <taxon>Viridiplantae</taxon>
        <taxon>Streptophyta</taxon>
        <taxon>Embryophyta</taxon>
        <taxon>Tracheophyta</taxon>
        <taxon>Spermatophyta</taxon>
        <taxon>Magnoliopsida</taxon>
        <taxon>eudicotyledons</taxon>
        <taxon>Gunneridae</taxon>
        <taxon>Pentapetalae</taxon>
        <taxon>rosids</taxon>
        <taxon>fabids</taxon>
        <taxon>Fabales</taxon>
        <taxon>Fabaceae</taxon>
        <taxon>Papilionoideae</taxon>
        <taxon>50 kb inversion clade</taxon>
        <taxon>NPAAA clade</taxon>
        <taxon>Hologalegina</taxon>
        <taxon>IRL clade</taxon>
        <taxon>Trifolieae</taxon>
        <taxon>Trifolium</taxon>
    </lineage>
</organism>
<keyword evidence="1" id="KW-0472">Membrane</keyword>
<keyword evidence="1" id="KW-1133">Transmembrane helix</keyword>
<feature type="transmembrane region" description="Helical" evidence="1">
    <location>
        <begin position="26"/>
        <end position="43"/>
    </location>
</feature>